<feature type="region of interest" description="Disordered" evidence="1">
    <location>
        <begin position="142"/>
        <end position="164"/>
    </location>
</feature>
<comment type="caution">
    <text evidence="2">The sequence shown here is derived from an EMBL/GenBank/DDBJ whole genome shotgun (WGS) entry which is preliminary data.</text>
</comment>
<sequence length="784" mass="83749">MTDDVLHLCVVEAAVLATEIGKGWNLVKEVVCDGDEDEYTDGVHPDDNDGDDVGVSIARLLEGRHWAWQRLLVDVGIQPSENTEESGHDIDAEDGANQLPRWKSGRTTGHEDEPVLGQSNFEEENFLNVTPVLHDTARWQVEGTADDPGGEGKLNTENDGDDPDLWELPFDRALLRMSVVVGDGDSGQISEEGDEDDELGGNGLVDDDHGSDQVDFQMQAESDTVLNVCLHPLEDLSCGLDGENNGGETWGKEDDIGSGLGGLGGTLDGNTAVRLLERWSIVDTVTSHGRQVTTLLQHLDDLVLVLWEDLGETVGTLDEIVLGSAGETTVDELLGVVDLGTEGKHLARLLGNGNSVTSKHLHGNTELLGLNDGLSGILTWRVEHGKHTEEDPWLVVLLVENGLWCTLGAGEAVAAECADGGDTLGDGVERNEFLGLPVVLEDITSLGVALEVDILALSDVWLADRELVGSESTGLVGAENIDTGKRLDGSELLDDRLLLGEVGGTDSQGGGGDDRQTDRHTDNEQDQDVLEEGVVRVLWGSDLEVAEETTDPGSENPEHDQDEQSGTDGVHDSLEVTLVLGTLHERGSATDEGEAGRSSSNGVGLATLATSSVVDDIAHVLVHSERFTGDGRLIGSDNGVALVLDPLTLVALSIFGTGWILFWVESVLFAKLLVLLEVLRVVVIADETGVGRDGLTFLDDDDVAWNDFASLDILFLSVANDGRLHGNVALEFRNNICGLLFLVPTDDGVEQQNSDNDAEIDPVTKTGSEEDSEFHDCQELATAA</sequence>
<feature type="region of interest" description="Disordered" evidence="1">
    <location>
        <begin position="501"/>
        <end position="531"/>
    </location>
</feature>
<proteinExistence type="predicted"/>
<dbReference type="OrthoDB" id="5234009at2759"/>
<feature type="compositionally biased region" description="Gly residues" evidence="1">
    <location>
        <begin position="501"/>
        <end position="511"/>
    </location>
</feature>
<evidence type="ECO:0000256" key="1">
    <source>
        <dbReference type="SAM" id="MobiDB-lite"/>
    </source>
</evidence>
<organism evidence="2 3">
    <name type="scientific">Pseudocercospora musae</name>
    <dbReference type="NCBI Taxonomy" id="113226"/>
    <lineage>
        <taxon>Eukaryota</taxon>
        <taxon>Fungi</taxon>
        <taxon>Dikarya</taxon>
        <taxon>Ascomycota</taxon>
        <taxon>Pezizomycotina</taxon>
        <taxon>Dothideomycetes</taxon>
        <taxon>Dothideomycetidae</taxon>
        <taxon>Mycosphaerellales</taxon>
        <taxon>Mycosphaerellaceae</taxon>
        <taxon>Pseudocercospora</taxon>
    </lineage>
</organism>
<dbReference type="Proteomes" id="UP000073492">
    <property type="component" value="Unassembled WGS sequence"/>
</dbReference>
<name>A0A139IF60_9PEZI</name>
<dbReference type="AlphaFoldDB" id="A0A139IF60"/>
<accession>A0A139IF60</accession>
<dbReference type="EMBL" id="LFZO01000123">
    <property type="protein sequence ID" value="KXT13275.1"/>
    <property type="molecule type" value="Genomic_DNA"/>
</dbReference>
<protein>
    <submittedName>
        <fullName evidence="2">Uncharacterized protein</fullName>
    </submittedName>
</protein>
<feature type="region of interest" description="Disordered" evidence="1">
    <location>
        <begin position="751"/>
        <end position="784"/>
    </location>
</feature>
<reference evidence="2 3" key="1">
    <citation type="submission" date="2015-07" db="EMBL/GenBank/DDBJ databases">
        <title>Comparative genomics of the Sigatoka disease complex on banana suggests a link between parallel evolutionary changes in Pseudocercospora fijiensis and Pseudocercospora eumusae and increased virulence on the banana host.</title>
        <authorList>
            <person name="Chang T.-C."/>
            <person name="Salvucci A."/>
            <person name="Crous P.W."/>
            <person name="Stergiopoulos I."/>
        </authorList>
    </citation>
    <scope>NUCLEOTIDE SEQUENCE [LARGE SCALE GENOMIC DNA]</scope>
    <source>
        <strain evidence="2 3">CBS 116634</strain>
    </source>
</reference>
<feature type="compositionally biased region" description="Basic and acidic residues" evidence="1">
    <location>
        <begin position="512"/>
        <end position="523"/>
    </location>
</feature>
<gene>
    <name evidence="2" type="ORF">AC579_2498</name>
</gene>
<feature type="region of interest" description="Disordered" evidence="1">
    <location>
        <begin position="183"/>
        <end position="211"/>
    </location>
</feature>
<evidence type="ECO:0000313" key="3">
    <source>
        <dbReference type="Proteomes" id="UP000073492"/>
    </source>
</evidence>
<keyword evidence="3" id="KW-1185">Reference proteome</keyword>
<evidence type="ECO:0000313" key="2">
    <source>
        <dbReference type="EMBL" id="KXT13275.1"/>
    </source>
</evidence>
<feature type="region of interest" description="Disordered" evidence="1">
    <location>
        <begin position="546"/>
        <end position="570"/>
    </location>
</feature>
<feature type="region of interest" description="Disordered" evidence="1">
    <location>
        <begin position="80"/>
        <end position="115"/>
    </location>
</feature>